<dbReference type="Proteomes" id="UP001176961">
    <property type="component" value="Unassembled WGS sequence"/>
</dbReference>
<reference evidence="2" key="1">
    <citation type="submission" date="2023-07" db="EMBL/GenBank/DDBJ databases">
        <authorList>
            <consortium name="CYATHOMIX"/>
        </authorList>
    </citation>
    <scope>NUCLEOTIDE SEQUENCE</scope>
    <source>
        <strain evidence="2">N/A</strain>
    </source>
</reference>
<gene>
    <name evidence="2" type="ORF">CYNAS_LOCUS13563</name>
</gene>
<name>A0AA36M8N9_CYLNA</name>
<comment type="caution">
    <text evidence="2">The sequence shown here is derived from an EMBL/GenBank/DDBJ whole genome shotgun (WGS) entry which is preliminary data.</text>
</comment>
<proteinExistence type="predicted"/>
<evidence type="ECO:0000313" key="3">
    <source>
        <dbReference type="Proteomes" id="UP001176961"/>
    </source>
</evidence>
<feature type="region of interest" description="Disordered" evidence="1">
    <location>
        <begin position="15"/>
        <end position="36"/>
    </location>
</feature>
<feature type="region of interest" description="Disordered" evidence="1">
    <location>
        <begin position="163"/>
        <end position="187"/>
    </location>
</feature>
<evidence type="ECO:0000256" key="1">
    <source>
        <dbReference type="SAM" id="MobiDB-lite"/>
    </source>
</evidence>
<evidence type="ECO:0000313" key="2">
    <source>
        <dbReference type="EMBL" id="CAJ0601580.1"/>
    </source>
</evidence>
<accession>A0AA36M8N9</accession>
<sequence>MGKKGRDMKWWGWQEQGCDLSDSGSTRTESEFEDGDERRRNVFIVEHEQKRALFKISSGTNAPQSLRRYDSTQHTRLTTALKPDSESYKKMRQVVPIGTYPTYVQMSTLHMNELRMAEIRGERGVARTCTVTRKFSDKPSTMTIKTPVPHRWRNEILTEFRCQRAGPSGLDTSLQPAQPTSEEAMET</sequence>
<protein>
    <submittedName>
        <fullName evidence="2">Uncharacterized protein</fullName>
    </submittedName>
</protein>
<keyword evidence="3" id="KW-1185">Reference proteome</keyword>
<dbReference type="EMBL" id="CATQJL010000305">
    <property type="protein sequence ID" value="CAJ0601580.1"/>
    <property type="molecule type" value="Genomic_DNA"/>
</dbReference>
<organism evidence="2 3">
    <name type="scientific">Cylicocyclus nassatus</name>
    <name type="common">Nematode worm</name>
    <dbReference type="NCBI Taxonomy" id="53992"/>
    <lineage>
        <taxon>Eukaryota</taxon>
        <taxon>Metazoa</taxon>
        <taxon>Ecdysozoa</taxon>
        <taxon>Nematoda</taxon>
        <taxon>Chromadorea</taxon>
        <taxon>Rhabditida</taxon>
        <taxon>Rhabditina</taxon>
        <taxon>Rhabditomorpha</taxon>
        <taxon>Strongyloidea</taxon>
        <taxon>Strongylidae</taxon>
        <taxon>Cylicocyclus</taxon>
    </lineage>
</organism>
<dbReference type="AlphaFoldDB" id="A0AA36M8N9"/>
<feature type="compositionally biased region" description="Polar residues" evidence="1">
    <location>
        <begin position="170"/>
        <end position="181"/>
    </location>
</feature>